<dbReference type="InterPro" id="IPR001138">
    <property type="entry name" value="Zn2Cys6_DnaBD"/>
</dbReference>
<keyword evidence="2" id="KW-0805">Transcription regulation</keyword>
<dbReference type="PROSITE" id="PS00463">
    <property type="entry name" value="ZN2_CY6_FUNGAL_1"/>
    <property type="match status" value="1"/>
</dbReference>
<keyword evidence="3" id="KW-0238">DNA-binding</keyword>
<dbReference type="InterPro" id="IPR036864">
    <property type="entry name" value="Zn2-C6_fun-type_DNA-bd_sf"/>
</dbReference>
<evidence type="ECO:0000259" key="6">
    <source>
        <dbReference type="PROSITE" id="PS50048"/>
    </source>
</evidence>
<evidence type="ECO:0000256" key="5">
    <source>
        <dbReference type="ARBA" id="ARBA00023242"/>
    </source>
</evidence>
<keyword evidence="4" id="KW-0804">Transcription</keyword>
<dbReference type="GO" id="GO:0008270">
    <property type="term" value="F:zinc ion binding"/>
    <property type="evidence" value="ECO:0007669"/>
    <property type="project" value="InterPro"/>
</dbReference>
<evidence type="ECO:0000313" key="8">
    <source>
        <dbReference type="Proteomes" id="UP001221757"/>
    </source>
</evidence>
<dbReference type="PROSITE" id="PS50048">
    <property type="entry name" value="ZN2_CY6_FUNGAL_2"/>
    <property type="match status" value="1"/>
</dbReference>
<proteinExistence type="predicted"/>
<dbReference type="GO" id="GO:0000976">
    <property type="term" value="F:transcription cis-regulatory region binding"/>
    <property type="evidence" value="ECO:0007669"/>
    <property type="project" value="TreeGrafter"/>
</dbReference>
<feature type="domain" description="Zn(2)-C6 fungal-type" evidence="6">
    <location>
        <begin position="14"/>
        <end position="49"/>
    </location>
</feature>
<dbReference type="CDD" id="cd12148">
    <property type="entry name" value="fungal_TF_MHR"/>
    <property type="match status" value="1"/>
</dbReference>
<dbReference type="SUPFAM" id="SSF57701">
    <property type="entry name" value="Zn2/Cys6 DNA-binding domain"/>
    <property type="match status" value="1"/>
</dbReference>
<dbReference type="CDD" id="cd00067">
    <property type="entry name" value="GAL4"/>
    <property type="match status" value="1"/>
</dbReference>
<reference evidence="7" key="1">
    <citation type="submission" date="2023-03" db="EMBL/GenBank/DDBJ databases">
        <title>Massive genome expansion in bonnet fungi (Mycena s.s.) driven by repeated elements and novel gene families across ecological guilds.</title>
        <authorList>
            <consortium name="Lawrence Berkeley National Laboratory"/>
            <person name="Harder C.B."/>
            <person name="Miyauchi S."/>
            <person name="Viragh M."/>
            <person name="Kuo A."/>
            <person name="Thoen E."/>
            <person name="Andreopoulos B."/>
            <person name="Lu D."/>
            <person name="Skrede I."/>
            <person name="Drula E."/>
            <person name="Henrissat B."/>
            <person name="Morin E."/>
            <person name="Kohler A."/>
            <person name="Barry K."/>
            <person name="LaButti K."/>
            <person name="Morin E."/>
            <person name="Salamov A."/>
            <person name="Lipzen A."/>
            <person name="Mereny Z."/>
            <person name="Hegedus B."/>
            <person name="Baldrian P."/>
            <person name="Stursova M."/>
            <person name="Weitz H."/>
            <person name="Taylor A."/>
            <person name="Grigoriev I.V."/>
            <person name="Nagy L.G."/>
            <person name="Martin F."/>
            <person name="Kauserud H."/>
        </authorList>
    </citation>
    <scope>NUCLEOTIDE SEQUENCE</scope>
    <source>
        <strain evidence="7">CBHHK067</strain>
    </source>
</reference>
<dbReference type="Gene3D" id="4.10.240.10">
    <property type="entry name" value="Zn(2)-C6 fungal-type DNA-binding domain"/>
    <property type="match status" value="1"/>
</dbReference>
<organism evidence="7 8">
    <name type="scientific">Mycena rosella</name>
    <name type="common">Pink bonnet</name>
    <name type="synonym">Agaricus rosellus</name>
    <dbReference type="NCBI Taxonomy" id="1033263"/>
    <lineage>
        <taxon>Eukaryota</taxon>
        <taxon>Fungi</taxon>
        <taxon>Dikarya</taxon>
        <taxon>Basidiomycota</taxon>
        <taxon>Agaricomycotina</taxon>
        <taxon>Agaricomycetes</taxon>
        <taxon>Agaricomycetidae</taxon>
        <taxon>Agaricales</taxon>
        <taxon>Marasmiineae</taxon>
        <taxon>Mycenaceae</taxon>
        <taxon>Mycena</taxon>
    </lineage>
</organism>
<dbReference type="AlphaFoldDB" id="A0AAD7CUD7"/>
<evidence type="ECO:0000256" key="4">
    <source>
        <dbReference type="ARBA" id="ARBA00023163"/>
    </source>
</evidence>
<comment type="subcellular location">
    <subcellularLocation>
        <location evidence="1">Nucleus</location>
    </subcellularLocation>
</comment>
<evidence type="ECO:0000256" key="3">
    <source>
        <dbReference type="ARBA" id="ARBA00023125"/>
    </source>
</evidence>
<keyword evidence="5" id="KW-0539">Nucleus</keyword>
<dbReference type="PANTHER" id="PTHR31845:SF17">
    <property type="entry name" value="ZN(II)2CYS6 TRANSCRIPTION FACTOR (EUROFUNG)"/>
    <property type="match status" value="1"/>
</dbReference>
<name>A0AAD7CUD7_MYCRO</name>
<dbReference type="PANTHER" id="PTHR31845">
    <property type="entry name" value="FINGER DOMAIN PROTEIN, PUTATIVE-RELATED"/>
    <property type="match status" value="1"/>
</dbReference>
<gene>
    <name evidence="7" type="ORF">B0H17DRAFT_303729</name>
</gene>
<evidence type="ECO:0000256" key="1">
    <source>
        <dbReference type="ARBA" id="ARBA00004123"/>
    </source>
</evidence>
<dbReference type="Proteomes" id="UP001221757">
    <property type="component" value="Unassembled WGS sequence"/>
</dbReference>
<dbReference type="InterPro" id="IPR051089">
    <property type="entry name" value="prtT"/>
</dbReference>
<evidence type="ECO:0000313" key="7">
    <source>
        <dbReference type="EMBL" id="KAJ7664095.1"/>
    </source>
</evidence>
<protein>
    <recommendedName>
        <fullName evidence="6">Zn(2)-C6 fungal-type domain-containing protein</fullName>
    </recommendedName>
</protein>
<dbReference type="EMBL" id="JARKIE010000227">
    <property type="protein sequence ID" value="KAJ7664095.1"/>
    <property type="molecule type" value="Genomic_DNA"/>
</dbReference>
<comment type="caution">
    <text evidence="7">The sequence shown here is derived from an EMBL/GenBank/DDBJ whole genome shotgun (WGS) entry which is preliminary data.</text>
</comment>
<dbReference type="GO" id="GO:0005634">
    <property type="term" value="C:nucleus"/>
    <property type="evidence" value="ECO:0007669"/>
    <property type="project" value="UniProtKB-SubCell"/>
</dbReference>
<keyword evidence="8" id="KW-1185">Reference proteome</keyword>
<sequence length="589" mass="63734">MRRPARPVKKPAHACASCRKCKTRCEILGASASPVRCHRCKVLKVECSYETTQVPVALDPSETPMSAGSAKDTPWKLWAFLASGKAIDWSAPMLAIQSLVLPRAGSSVSTDPASSDISLSGMLPEYRMDHLLDLFAEKYTPYLAFQPLKNSPNPLVDVVCSAVAARHLEGAAGTAVRLGLQTLAHQCVAQMIFTAGAVASVEAVQGLLVLSLWGPFGAEAPETQRWEPCTLIAEAVRMAMTLRLDRASAEVESIRGGALVGKLSEVTEHARLWIALTNAESMLCLGTGAAPSSRRSPNDYQLVKFPTAFNAQTPLGDVRLGLTCQHFSLFEQGIVIDMESSSEDEWVRNIRGVLGRMDRGERLLTPLPIILDSERPFFRTLHIPHSTARLLLLYHALRASKAQPWNQIIVPAGTRGESPRAIWARNLLQTSEHILLSALALPAPHLSTAPDAFFSMLALAAGVLVGAKFLVRAHGQGLLGASDLILAKLVKHMDAAKCGEGHAAERCALLMRSLVAKWEARDGAAPQVRSAPTPIQLVDSSKQPLAPVVSERERSAGEPSVDLDFFFLNSMLSDDTAFWDSLAQDQLGW</sequence>
<accession>A0AAD7CUD7</accession>
<dbReference type="GO" id="GO:0000981">
    <property type="term" value="F:DNA-binding transcription factor activity, RNA polymerase II-specific"/>
    <property type="evidence" value="ECO:0007669"/>
    <property type="project" value="InterPro"/>
</dbReference>
<evidence type="ECO:0000256" key="2">
    <source>
        <dbReference type="ARBA" id="ARBA00023015"/>
    </source>
</evidence>